<name>A0ABT2LDA3_9RALS</name>
<evidence type="ECO:0000313" key="3">
    <source>
        <dbReference type="Proteomes" id="UP001164420"/>
    </source>
</evidence>
<proteinExistence type="predicted"/>
<evidence type="ECO:0000313" key="2">
    <source>
        <dbReference type="EMBL" id="MCT7313009.1"/>
    </source>
</evidence>
<protein>
    <submittedName>
        <fullName evidence="2">TniQ family protein</fullName>
    </submittedName>
</protein>
<comment type="caution">
    <text evidence="2">The sequence shown here is derived from an EMBL/GenBank/DDBJ whole genome shotgun (WGS) entry which is preliminary data.</text>
</comment>
<dbReference type="InterPro" id="IPR009492">
    <property type="entry name" value="TniQ"/>
</dbReference>
<dbReference type="Pfam" id="PF06527">
    <property type="entry name" value="TniQ"/>
    <property type="match status" value="1"/>
</dbReference>
<dbReference type="EMBL" id="JAOCQI010000003">
    <property type="protein sequence ID" value="MCT7313009.1"/>
    <property type="molecule type" value="Genomic_DNA"/>
</dbReference>
<dbReference type="RefSeq" id="WP_260784965.1">
    <property type="nucleotide sequence ID" value="NZ_JAOCQI010000003.1"/>
</dbReference>
<sequence>MHKPLCIPSTPPGVTLFSLVAAIHLLSGNPSKKVTLQRLFGRPDAHIVGCFSACFAQSKGVLVDDIALLKQSGVFGLYASTMSSRRAMVWLMVLQRSTSSRSPNPQQFATGMAGQPLMKRVMHCCPLCIQEDERKFGIAFWHTVHQLPGVFHCPLHHVALHGACLDCGCVQASERLWHLPAATCPHCGGRRFSKVDAVASPGYLRHLSLVARAVLGDYELLRPNVRARLYAEAFRVGQEGDVKQVVAALLDMWRCSNLSELSSALGTRITWRFIDAAIRGDGDGVNPLCQLVLISLAQSVISTRGGNFDSLNSDIPACRPAAGLEAALEASGLPVKIAVHLTEGYSLTRLSDETGVPYPRLRRQLMHVFRHDIGKLYDASSNDSRSAEAVANLRAFAEKLRQPRRQNNVFHPRRGVTDLEELRRLNRARVQSYIDQGVTTRKQLHYKNSDLGDWCRANDSDWFDAALPTIPQAQRRGVGRRKSKQTL</sequence>
<feature type="domain" description="TniQ" evidence="1">
    <location>
        <begin position="86"/>
        <end position="160"/>
    </location>
</feature>
<keyword evidence="3" id="KW-1185">Reference proteome</keyword>
<evidence type="ECO:0000259" key="1">
    <source>
        <dbReference type="Pfam" id="PF06527"/>
    </source>
</evidence>
<gene>
    <name evidence="2" type="ORF">N5J06_18710</name>
</gene>
<reference evidence="2 3" key="1">
    <citation type="journal article" date="2023" name="Front. Microbiol.">
        <title>Ralstonia chuxiongensis sp. nov., Ralstonia mojiangensis sp. nov., and Ralstonia soli sp. nov., isolated from tobacco fields, are three novel species in the family Burkholderiaceae.</title>
        <authorList>
            <person name="Lu C.H."/>
            <person name="Zhang Y.Y."/>
            <person name="Jiang N."/>
            <person name="Chen W."/>
            <person name="Shao X."/>
            <person name="Zhao Z.M."/>
            <person name="Lu W.L."/>
            <person name="Hu X."/>
            <person name="Xi Y.X."/>
            <person name="Zou S.Y."/>
            <person name="Wei Q.J."/>
            <person name="Lin Z.L."/>
            <person name="Gong L."/>
            <person name="Gai X.T."/>
            <person name="Zhang L.Q."/>
            <person name="Li J.Y."/>
            <person name="Jin Y."/>
            <person name="Xia Z.Y."/>
        </authorList>
    </citation>
    <scope>NUCLEOTIDE SEQUENCE [LARGE SCALE GENOMIC DNA]</scope>
    <source>
        <strain evidence="2 3">22TCJT01-1</strain>
    </source>
</reference>
<accession>A0ABT2LDA3</accession>
<organism evidence="2 3">
    <name type="scientific">Ralstonia mojiangensis</name>
    <dbReference type="NCBI Taxonomy" id="2953895"/>
    <lineage>
        <taxon>Bacteria</taxon>
        <taxon>Pseudomonadati</taxon>
        <taxon>Pseudomonadota</taxon>
        <taxon>Betaproteobacteria</taxon>
        <taxon>Burkholderiales</taxon>
        <taxon>Burkholderiaceae</taxon>
        <taxon>Ralstonia</taxon>
    </lineage>
</organism>
<dbReference type="Proteomes" id="UP001164420">
    <property type="component" value="Unassembled WGS sequence"/>
</dbReference>